<keyword evidence="1" id="KW-1133">Transmembrane helix</keyword>
<keyword evidence="1" id="KW-0812">Transmembrane</keyword>
<protein>
    <submittedName>
        <fullName evidence="2">Uncharacterized protein</fullName>
    </submittedName>
</protein>
<reference evidence="2 3" key="1">
    <citation type="submission" date="2018-04" db="EMBL/GenBank/DDBJ databases">
        <authorList>
            <person name="Vogel A."/>
        </authorList>
    </citation>
    <scope>NUCLEOTIDE SEQUENCE [LARGE SCALE GENOMIC DNA]</scope>
</reference>
<evidence type="ECO:0000256" key="1">
    <source>
        <dbReference type="SAM" id="Phobius"/>
    </source>
</evidence>
<gene>
    <name evidence="2" type="ORF">CCAM_LOCUS29506</name>
</gene>
<organism evidence="2 3">
    <name type="scientific">Cuscuta campestris</name>
    <dbReference type="NCBI Taxonomy" id="132261"/>
    <lineage>
        <taxon>Eukaryota</taxon>
        <taxon>Viridiplantae</taxon>
        <taxon>Streptophyta</taxon>
        <taxon>Embryophyta</taxon>
        <taxon>Tracheophyta</taxon>
        <taxon>Spermatophyta</taxon>
        <taxon>Magnoliopsida</taxon>
        <taxon>eudicotyledons</taxon>
        <taxon>Gunneridae</taxon>
        <taxon>Pentapetalae</taxon>
        <taxon>asterids</taxon>
        <taxon>lamiids</taxon>
        <taxon>Solanales</taxon>
        <taxon>Convolvulaceae</taxon>
        <taxon>Cuscuteae</taxon>
        <taxon>Cuscuta</taxon>
        <taxon>Cuscuta subgen. Grammica</taxon>
        <taxon>Cuscuta sect. Cleistogrammica</taxon>
    </lineage>
</organism>
<sequence length="76" mass="8341">MQNGLLYSSSKFLSSPNPSLFFKTLCLRCCLAHRHRSTFALAPSFPVPRSPSPYLLALAFASSSPFLGACVYAIKR</sequence>
<keyword evidence="1" id="KW-0472">Membrane</keyword>
<dbReference type="EMBL" id="OOIL02003369">
    <property type="protein sequence ID" value="VFQ87730.1"/>
    <property type="molecule type" value="Genomic_DNA"/>
</dbReference>
<dbReference type="AlphaFoldDB" id="A0A484MG01"/>
<evidence type="ECO:0000313" key="2">
    <source>
        <dbReference type="EMBL" id="VFQ87730.1"/>
    </source>
</evidence>
<evidence type="ECO:0000313" key="3">
    <source>
        <dbReference type="Proteomes" id="UP000595140"/>
    </source>
</evidence>
<name>A0A484MG01_9ASTE</name>
<keyword evidence="3" id="KW-1185">Reference proteome</keyword>
<accession>A0A484MG01</accession>
<feature type="transmembrane region" description="Helical" evidence="1">
    <location>
        <begin position="54"/>
        <end position="74"/>
    </location>
</feature>
<dbReference type="Proteomes" id="UP000595140">
    <property type="component" value="Unassembled WGS sequence"/>
</dbReference>
<proteinExistence type="predicted"/>